<reference evidence="4" key="1">
    <citation type="journal article" date="2019" name="Int. J. Syst. Evol. Microbiol.">
        <title>The Global Catalogue of Microorganisms (GCM) 10K type strain sequencing project: providing services to taxonomists for standard genome sequencing and annotation.</title>
        <authorList>
            <consortium name="The Broad Institute Genomics Platform"/>
            <consortium name="The Broad Institute Genome Sequencing Center for Infectious Disease"/>
            <person name="Wu L."/>
            <person name="Ma J."/>
        </authorList>
    </citation>
    <scope>NUCLEOTIDE SEQUENCE [LARGE SCALE GENOMIC DNA]</scope>
    <source>
        <strain evidence="4">JCM 16242</strain>
    </source>
</reference>
<evidence type="ECO:0000313" key="4">
    <source>
        <dbReference type="Proteomes" id="UP001500657"/>
    </source>
</evidence>
<dbReference type="Gene3D" id="3.30.530.20">
    <property type="match status" value="1"/>
</dbReference>
<evidence type="ECO:0000259" key="2">
    <source>
        <dbReference type="Pfam" id="PF08327"/>
    </source>
</evidence>
<sequence length="164" mass="18544">MNATDSLIAPVRHALVVEVPRERAFDVFTKGIDRWWFRDHHIGKQPLQQVVMEPRTGGRLYERGVDGSECDWGRVLTWDPPSSVRVSWQINGEWQFEPDPSRCSEFEVRFFAESPTRTRVEFEHRGFERHGAAGQAIHDAVTGGWGALLAAFATATGPVREAQA</sequence>
<comment type="caution">
    <text evidence="3">The sequence shown here is derived from an EMBL/GenBank/DDBJ whole genome shotgun (WGS) entry which is preliminary data.</text>
</comment>
<evidence type="ECO:0000313" key="3">
    <source>
        <dbReference type="EMBL" id="GAA0253162.1"/>
    </source>
</evidence>
<keyword evidence="4" id="KW-1185">Reference proteome</keyword>
<dbReference type="InterPro" id="IPR023393">
    <property type="entry name" value="START-like_dom_sf"/>
</dbReference>
<dbReference type="Proteomes" id="UP001500657">
    <property type="component" value="Unassembled WGS sequence"/>
</dbReference>
<dbReference type="InterPro" id="IPR013538">
    <property type="entry name" value="ASHA1/2-like_C"/>
</dbReference>
<dbReference type="Pfam" id="PF08327">
    <property type="entry name" value="AHSA1"/>
    <property type="match status" value="1"/>
</dbReference>
<comment type="similarity">
    <text evidence="1">Belongs to the AHA1 family.</text>
</comment>
<dbReference type="SUPFAM" id="SSF55961">
    <property type="entry name" value="Bet v1-like"/>
    <property type="match status" value="1"/>
</dbReference>
<organism evidence="3 4">
    <name type="scientific">Rhodanobacter caeni</name>
    <dbReference type="NCBI Taxonomy" id="657654"/>
    <lineage>
        <taxon>Bacteria</taxon>
        <taxon>Pseudomonadati</taxon>
        <taxon>Pseudomonadota</taxon>
        <taxon>Gammaproteobacteria</taxon>
        <taxon>Lysobacterales</taxon>
        <taxon>Rhodanobacteraceae</taxon>
        <taxon>Rhodanobacter</taxon>
    </lineage>
</organism>
<proteinExistence type="inferred from homology"/>
<evidence type="ECO:0000256" key="1">
    <source>
        <dbReference type="ARBA" id="ARBA00006817"/>
    </source>
</evidence>
<accession>A0ABP3E5H0</accession>
<gene>
    <name evidence="3" type="ORF">GCM10009126_18030</name>
</gene>
<dbReference type="RefSeq" id="WP_343882417.1">
    <property type="nucleotide sequence ID" value="NZ_BAAAFO010000003.1"/>
</dbReference>
<dbReference type="EMBL" id="BAAAFO010000003">
    <property type="protein sequence ID" value="GAA0253162.1"/>
    <property type="molecule type" value="Genomic_DNA"/>
</dbReference>
<name>A0ABP3E5H0_9GAMM</name>
<feature type="domain" description="Activator of Hsp90 ATPase homologue 1/2-like C-terminal" evidence="2">
    <location>
        <begin position="19"/>
        <end position="154"/>
    </location>
</feature>
<protein>
    <submittedName>
        <fullName evidence="3">SRPBCC family protein</fullName>
    </submittedName>
</protein>
<dbReference type="CDD" id="cd08891">
    <property type="entry name" value="SRPBCC_CalC"/>
    <property type="match status" value="1"/>
</dbReference>